<evidence type="ECO:0000256" key="3">
    <source>
        <dbReference type="ARBA" id="ARBA00022691"/>
    </source>
</evidence>
<reference evidence="6" key="1">
    <citation type="submission" date="2021-01" db="EMBL/GenBank/DDBJ databases">
        <title>Whole genome shotgun sequence of Actinoplanes nipponensis NBRC 14063.</title>
        <authorList>
            <person name="Komaki H."/>
            <person name="Tamura T."/>
        </authorList>
    </citation>
    <scope>NUCLEOTIDE SEQUENCE</scope>
    <source>
        <strain evidence="6">NBRC 14063</strain>
    </source>
</reference>
<dbReference type="Gene3D" id="1.10.10.10">
    <property type="entry name" value="Winged helix-like DNA-binding domain superfamily/Winged helix DNA-binding domain"/>
    <property type="match status" value="1"/>
</dbReference>
<dbReference type="InterPro" id="IPR029063">
    <property type="entry name" value="SAM-dependent_MTases_sf"/>
</dbReference>
<protein>
    <submittedName>
        <fullName evidence="6">Methyltransferase</fullName>
    </submittedName>
</protein>
<dbReference type="AlphaFoldDB" id="A0A919JLR3"/>
<dbReference type="SUPFAM" id="SSF46785">
    <property type="entry name" value="Winged helix' DNA-binding domain"/>
    <property type="match status" value="1"/>
</dbReference>
<dbReference type="Gene3D" id="1.10.287.1350">
    <property type="match status" value="1"/>
</dbReference>
<dbReference type="CDD" id="cd02440">
    <property type="entry name" value="AdoMet_MTases"/>
    <property type="match status" value="1"/>
</dbReference>
<organism evidence="6 7">
    <name type="scientific">Actinoplanes nipponensis</name>
    <dbReference type="NCBI Taxonomy" id="135950"/>
    <lineage>
        <taxon>Bacteria</taxon>
        <taxon>Bacillati</taxon>
        <taxon>Actinomycetota</taxon>
        <taxon>Actinomycetes</taxon>
        <taxon>Micromonosporales</taxon>
        <taxon>Micromonosporaceae</taxon>
        <taxon>Actinoplanes</taxon>
    </lineage>
</organism>
<keyword evidence="3" id="KW-0949">S-adenosyl-L-methionine</keyword>
<dbReference type="Proteomes" id="UP000647172">
    <property type="component" value="Unassembled WGS sequence"/>
</dbReference>
<dbReference type="PROSITE" id="PS51683">
    <property type="entry name" value="SAM_OMT_II"/>
    <property type="match status" value="1"/>
</dbReference>
<evidence type="ECO:0000313" key="7">
    <source>
        <dbReference type="Proteomes" id="UP000647172"/>
    </source>
</evidence>
<dbReference type="InterPro" id="IPR036388">
    <property type="entry name" value="WH-like_DNA-bd_sf"/>
</dbReference>
<dbReference type="PANTHER" id="PTHR43712:SF2">
    <property type="entry name" value="O-METHYLTRANSFERASE CICE"/>
    <property type="match status" value="1"/>
</dbReference>
<keyword evidence="2" id="KW-0808">Transferase</keyword>
<dbReference type="GO" id="GO:0046983">
    <property type="term" value="F:protein dimerization activity"/>
    <property type="evidence" value="ECO:0007669"/>
    <property type="project" value="InterPro"/>
</dbReference>
<dbReference type="InterPro" id="IPR016461">
    <property type="entry name" value="COMT-like"/>
</dbReference>
<dbReference type="GO" id="GO:0032259">
    <property type="term" value="P:methylation"/>
    <property type="evidence" value="ECO:0007669"/>
    <property type="project" value="UniProtKB-KW"/>
</dbReference>
<dbReference type="PANTHER" id="PTHR43712">
    <property type="entry name" value="PUTATIVE (AFU_ORTHOLOGUE AFUA_4G14580)-RELATED"/>
    <property type="match status" value="1"/>
</dbReference>
<dbReference type="Gene3D" id="3.40.50.150">
    <property type="entry name" value="Vaccinia Virus protein VP39"/>
    <property type="match status" value="1"/>
</dbReference>
<evidence type="ECO:0000259" key="5">
    <source>
        <dbReference type="Pfam" id="PF08100"/>
    </source>
</evidence>
<dbReference type="EMBL" id="BOMQ01000061">
    <property type="protein sequence ID" value="GIE51722.1"/>
    <property type="molecule type" value="Genomic_DNA"/>
</dbReference>
<evidence type="ECO:0000256" key="2">
    <source>
        <dbReference type="ARBA" id="ARBA00022679"/>
    </source>
</evidence>
<keyword evidence="1 6" id="KW-0489">Methyltransferase</keyword>
<accession>A0A919JLR3</accession>
<proteinExistence type="predicted"/>
<dbReference type="Pfam" id="PF00891">
    <property type="entry name" value="Methyltransf_2"/>
    <property type="match status" value="1"/>
</dbReference>
<comment type="caution">
    <text evidence="6">The sequence shown here is derived from an EMBL/GenBank/DDBJ whole genome shotgun (WGS) entry which is preliminary data.</text>
</comment>
<feature type="domain" description="O-methyltransferase C-terminal" evidence="4">
    <location>
        <begin position="118"/>
        <end position="325"/>
    </location>
</feature>
<dbReference type="SUPFAM" id="SSF53335">
    <property type="entry name" value="S-adenosyl-L-methionine-dependent methyltransferases"/>
    <property type="match status" value="1"/>
</dbReference>
<sequence length="345" mass="38219">MPDDVRTASRPRIDIESVRRLTELADYVIPFAIRAVCDLGVADHLVDGPLPVADLAKRCDAEAGALLRVMRAVASKGIFTECEPGVFALTPLAQPLRTDHPVSVRDAYPFLVGDLHAWARFDYTLRTGRSSFEYVHEMGYWEYMAQHPEESKRFDGSQAAGTRLEVRTLLSSYDNWADVHEVVDLGGGNGMFLAGLLARYRHMHGTLFDQPHVVANAPKVFEEAGLTGRCDFVGGSFFDGVPPGADAYLLKRVLWSWVDDKAHELLTRVREAMRDDSRLLIHEPVAYPGDTDEVGKTYDLILLAMGGGCARPEEDLRALLEGAGLRLNRVIRTPMFPLIEAVPAT</sequence>
<keyword evidence="7" id="KW-1185">Reference proteome</keyword>
<evidence type="ECO:0000313" key="6">
    <source>
        <dbReference type="EMBL" id="GIE51722.1"/>
    </source>
</evidence>
<dbReference type="PIRSF" id="PIRSF005739">
    <property type="entry name" value="O-mtase"/>
    <property type="match status" value="1"/>
</dbReference>
<dbReference type="GO" id="GO:0008171">
    <property type="term" value="F:O-methyltransferase activity"/>
    <property type="evidence" value="ECO:0007669"/>
    <property type="project" value="InterPro"/>
</dbReference>
<dbReference type="InterPro" id="IPR012967">
    <property type="entry name" value="COMT_dimerisation"/>
</dbReference>
<dbReference type="Pfam" id="PF08100">
    <property type="entry name" value="Dimerisation"/>
    <property type="match status" value="1"/>
</dbReference>
<evidence type="ECO:0000259" key="4">
    <source>
        <dbReference type="Pfam" id="PF00891"/>
    </source>
</evidence>
<feature type="domain" description="O-methyltransferase dimerisation" evidence="5">
    <location>
        <begin position="25"/>
        <end position="95"/>
    </location>
</feature>
<dbReference type="InterPro" id="IPR001077">
    <property type="entry name" value="COMT_C"/>
</dbReference>
<gene>
    <name evidence="6" type="ORF">Ani05nite_52560</name>
</gene>
<evidence type="ECO:0000256" key="1">
    <source>
        <dbReference type="ARBA" id="ARBA00022603"/>
    </source>
</evidence>
<dbReference type="InterPro" id="IPR036390">
    <property type="entry name" value="WH_DNA-bd_sf"/>
</dbReference>
<name>A0A919JLR3_9ACTN</name>